<evidence type="ECO:0000256" key="1">
    <source>
        <dbReference type="SAM" id="MobiDB-lite"/>
    </source>
</evidence>
<feature type="transmembrane region" description="Helical" evidence="2">
    <location>
        <begin position="71"/>
        <end position="91"/>
    </location>
</feature>
<name>A0A9J6CQ58_POLVA</name>
<feature type="transmembrane region" description="Helical" evidence="2">
    <location>
        <begin position="30"/>
        <end position="51"/>
    </location>
</feature>
<dbReference type="OrthoDB" id="7786859at2759"/>
<feature type="transmembrane region" description="Helical" evidence="2">
    <location>
        <begin position="172"/>
        <end position="193"/>
    </location>
</feature>
<keyword evidence="2" id="KW-0812">Transmembrane</keyword>
<keyword evidence="4" id="KW-1185">Reference proteome</keyword>
<accession>A0A9J6CQ58</accession>
<evidence type="ECO:0000313" key="4">
    <source>
        <dbReference type="Proteomes" id="UP001107558"/>
    </source>
</evidence>
<dbReference type="AlphaFoldDB" id="A0A9J6CQ58"/>
<evidence type="ECO:0000256" key="2">
    <source>
        <dbReference type="SAM" id="Phobius"/>
    </source>
</evidence>
<organism evidence="3 4">
    <name type="scientific">Polypedilum vanderplanki</name>
    <name type="common">Sleeping chironomid midge</name>
    <dbReference type="NCBI Taxonomy" id="319348"/>
    <lineage>
        <taxon>Eukaryota</taxon>
        <taxon>Metazoa</taxon>
        <taxon>Ecdysozoa</taxon>
        <taxon>Arthropoda</taxon>
        <taxon>Hexapoda</taxon>
        <taxon>Insecta</taxon>
        <taxon>Pterygota</taxon>
        <taxon>Neoptera</taxon>
        <taxon>Endopterygota</taxon>
        <taxon>Diptera</taxon>
        <taxon>Nematocera</taxon>
        <taxon>Chironomoidea</taxon>
        <taxon>Chironomidae</taxon>
        <taxon>Chironominae</taxon>
        <taxon>Polypedilum</taxon>
        <taxon>Polypedilum</taxon>
    </lineage>
</organism>
<feature type="transmembrane region" description="Helical" evidence="2">
    <location>
        <begin position="238"/>
        <end position="256"/>
    </location>
</feature>
<sequence length="371" mass="44637">MWAKIPLLEYLEYLQNLKFRLGSKDFNDNVNFMFIFICFMFVIYFLFYQFLKKLLIKSKVSQIKHRQSINFIWNFIFYLCCTTFLILYHNFFIKEELDVEKGKWYPKRRNLLFYKPCDMVKFKIITCILAGFNITSSVFDLIVRDVSEAISKLLFTCLIMICYSCGYENYSIVLNINLGLFNMFTELLSLLALHTEKDQISMFRVFVVFKFISWIYIFLNFLPFQYMMPTIHAHVKDFNIGLTSIFILWYISRIWCSPLLHMLQHQLYHLTAFDCQGESSLTRCLMLKDTPELKHHKNLKRAYMEVKLFHQRHQLNKLNLSEHAASATAFHTISTIKCFMTIKRKLKRIRSHHQQQNQEQQHHQQQPTKNE</sequence>
<comment type="caution">
    <text evidence="3">The sequence shown here is derived from an EMBL/GenBank/DDBJ whole genome shotgun (WGS) entry which is preliminary data.</text>
</comment>
<feature type="transmembrane region" description="Helical" evidence="2">
    <location>
        <begin position="205"/>
        <end position="226"/>
    </location>
</feature>
<dbReference type="Proteomes" id="UP001107558">
    <property type="component" value="Chromosome 1"/>
</dbReference>
<reference evidence="3" key="1">
    <citation type="submission" date="2021-03" db="EMBL/GenBank/DDBJ databases">
        <title>Chromosome level genome of the anhydrobiotic midge Polypedilum vanderplanki.</title>
        <authorList>
            <person name="Yoshida Y."/>
            <person name="Kikawada T."/>
            <person name="Gusev O."/>
        </authorList>
    </citation>
    <scope>NUCLEOTIDE SEQUENCE</scope>
    <source>
        <strain evidence="3">NIAS01</strain>
        <tissue evidence="3">Whole body or cell culture</tissue>
    </source>
</reference>
<feature type="transmembrane region" description="Helical" evidence="2">
    <location>
        <begin position="149"/>
        <end position="166"/>
    </location>
</feature>
<feature type="transmembrane region" description="Helical" evidence="2">
    <location>
        <begin position="122"/>
        <end position="142"/>
    </location>
</feature>
<keyword evidence="2" id="KW-0472">Membrane</keyword>
<feature type="region of interest" description="Disordered" evidence="1">
    <location>
        <begin position="349"/>
        <end position="371"/>
    </location>
</feature>
<protein>
    <recommendedName>
        <fullName evidence="5">Transmembrane protein</fullName>
    </recommendedName>
</protein>
<evidence type="ECO:0000313" key="3">
    <source>
        <dbReference type="EMBL" id="KAG5683747.1"/>
    </source>
</evidence>
<feature type="compositionally biased region" description="Low complexity" evidence="1">
    <location>
        <begin position="354"/>
        <end position="371"/>
    </location>
</feature>
<dbReference type="EMBL" id="JADBJN010000001">
    <property type="protein sequence ID" value="KAG5683747.1"/>
    <property type="molecule type" value="Genomic_DNA"/>
</dbReference>
<proteinExistence type="predicted"/>
<keyword evidence="2" id="KW-1133">Transmembrane helix</keyword>
<gene>
    <name evidence="3" type="ORF">PVAND_013012</name>
</gene>
<evidence type="ECO:0008006" key="5">
    <source>
        <dbReference type="Google" id="ProtNLM"/>
    </source>
</evidence>